<dbReference type="InterPro" id="IPR036909">
    <property type="entry name" value="Cyt_c-like_dom_sf"/>
</dbReference>
<feature type="domain" description="Cytochrome c" evidence="6">
    <location>
        <begin position="752"/>
        <end position="889"/>
    </location>
</feature>
<protein>
    <submittedName>
        <fullName evidence="7">HEAT repeat domain-containing protein</fullName>
    </submittedName>
</protein>
<feature type="chain" id="PRO_5045762326" evidence="5">
    <location>
        <begin position="25"/>
        <end position="903"/>
    </location>
</feature>
<evidence type="ECO:0000313" key="7">
    <source>
        <dbReference type="EMBL" id="MDO1448267.1"/>
    </source>
</evidence>
<dbReference type="Pfam" id="PF23500">
    <property type="entry name" value="DUF7133"/>
    <property type="match status" value="1"/>
</dbReference>
<dbReference type="PROSITE" id="PS51007">
    <property type="entry name" value="CYTC"/>
    <property type="match status" value="1"/>
</dbReference>
<dbReference type="InterPro" id="IPR055557">
    <property type="entry name" value="DUF7133"/>
</dbReference>
<dbReference type="SUPFAM" id="SSF46626">
    <property type="entry name" value="Cytochrome c"/>
    <property type="match status" value="1"/>
</dbReference>
<dbReference type="InterPro" id="IPR011042">
    <property type="entry name" value="6-blade_b-propeller_TolB-like"/>
</dbReference>
<dbReference type="Pfam" id="PF13646">
    <property type="entry name" value="HEAT_2"/>
    <property type="match status" value="1"/>
</dbReference>
<dbReference type="NCBIfam" id="TIGR02603">
    <property type="entry name" value="CxxCH_TIGR02603"/>
    <property type="match status" value="1"/>
</dbReference>
<name>A0ABT8R845_9BACT</name>
<keyword evidence="2 4" id="KW-0479">Metal-binding</keyword>
<dbReference type="PROSITE" id="PS51257">
    <property type="entry name" value="PROKAR_LIPOPROTEIN"/>
    <property type="match status" value="1"/>
</dbReference>
<evidence type="ECO:0000313" key="8">
    <source>
        <dbReference type="Proteomes" id="UP001168528"/>
    </source>
</evidence>
<evidence type="ECO:0000256" key="1">
    <source>
        <dbReference type="ARBA" id="ARBA00022617"/>
    </source>
</evidence>
<organism evidence="7 8">
    <name type="scientific">Rhodocytophaga aerolata</name>
    <dbReference type="NCBI Taxonomy" id="455078"/>
    <lineage>
        <taxon>Bacteria</taxon>
        <taxon>Pseudomonadati</taxon>
        <taxon>Bacteroidota</taxon>
        <taxon>Cytophagia</taxon>
        <taxon>Cytophagales</taxon>
        <taxon>Rhodocytophagaceae</taxon>
        <taxon>Rhodocytophaga</taxon>
    </lineage>
</organism>
<dbReference type="RefSeq" id="WP_302039072.1">
    <property type="nucleotide sequence ID" value="NZ_JAUKPO010000011.1"/>
</dbReference>
<evidence type="ECO:0000256" key="4">
    <source>
        <dbReference type="PROSITE-ProRule" id="PRU00433"/>
    </source>
</evidence>
<comment type="caution">
    <text evidence="7">The sequence shown here is derived from an EMBL/GenBank/DDBJ whole genome shotgun (WGS) entry which is preliminary data.</text>
</comment>
<gene>
    <name evidence="7" type="ORF">Q0590_18475</name>
</gene>
<sequence>MFISPKPILRLAKPLLLLSIVLFACGRENTSENNSTKTEIAVPNVLDKRLELSLYAADPDIVTPIGIAIDSLNRIFVLESHTHLRPKNYAGPGSDRVKLFEDTNNDGQADKIAVFADGLKEGLNMAFAPDGNLFVVTSKAVWVLFDYNKDGVSEGRTKVVELIQPEKVYAHAALLGITFSHDGWMYISRGNTGSAAWKMQGTDFSSVSGYGDGGNIVRARPDGTKLEEVATGFWNPVDLKFDSRGRLLAADNDPDSRGPNRLLHIVPGGDYGYQSRYGNSGIHPYLAWNGELPGTLPYVVGLGEAPSGLLDANLTALPTDYQNQMLSTIWEESRIVRIGFEPEGVSVKGTTEVIVEGDQQFRPVAFAADRKGNIYITDWVLREYPNHGKGRIWKLSARESESVLKPRLPYSQPLPDPESKALQAIYAAQDISELTEALRSKDPFIQHAAVTKLANPAFRQQAIEATQHSDADVRLGAAIALQRSGYSKPVPVVRRLLTDADARVRQRALIWAGQAGLKEMLPLIDKAISARETTPVLFETYLETIRHLNTEYIEAYSQRTEPYAKSIKRELPPEFIETFIQDKSRPASLRALAIQHLENPGEQASVLVALLNTEKNSQLRLEVLRSLAAIPGEDIARQLLKVATTSTESSIIRAWALLALARQPPDMATQVITLLQNPEMDIRIEAARYLRTRLASEGVKQAFEQINDSLGKGEEALQEQIGLALASLDSTKIAIKRPVSPEEWQKAVGSGGVPARGYRVMYSLQSMCSVCHAVKGRGGNLGPDLTNTGQSKSRNQLIQSILQPSGEVSPEYQGWYVHLKNGEVYQGRQIDVGDNSIELYTQSRGFVSFGKEEVEDYKMSEKSLMPDGLEKQLTVSDMRDLLAFLERTQSTVSNKKEVASIKK</sequence>
<evidence type="ECO:0000256" key="2">
    <source>
        <dbReference type="ARBA" id="ARBA00022723"/>
    </source>
</evidence>
<keyword evidence="5" id="KW-0732">Signal</keyword>
<accession>A0ABT8R845</accession>
<evidence type="ECO:0000259" key="6">
    <source>
        <dbReference type="PROSITE" id="PS51007"/>
    </source>
</evidence>
<keyword evidence="3 4" id="KW-0408">Iron</keyword>
<reference evidence="7" key="1">
    <citation type="submission" date="2023-07" db="EMBL/GenBank/DDBJ databases">
        <title>The genome sequence of Rhodocytophaga aerolata KACC 12507.</title>
        <authorList>
            <person name="Zhang X."/>
        </authorList>
    </citation>
    <scope>NUCLEOTIDE SEQUENCE</scope>
    <source>
        <strain evidence="7">KACC 12507</strain>
    </source>
</reference>
<dbReference type="InterPro" id="IPR011041">
    <property type="entry name" value="Quinoprot_gluc/sorb_DH_b-prop"/>
</dbReference>
<dbReference type="Gene3D" id="2.120.10.30">
    <property type="entry name" value="TolB, C-terminal domain"/>
    <property type="match status" value="1"/>
</dbReference>
<dbReference type="SUPFAM" id="SSF48371">
    <property type="entry name" value="ARM repeat"/>
    <property type="match status" value="1"/>
</dbReference>
<dbReference type="Proteomes" id="UP001168528">
    <property type="component" value="Unassembled WGS sequence"/>
</dbReference>
<dbReference type="InterPro" id="IPR013428">
    <property type="entry name" value="Membrane-bound_put_N"/>
</dbReference>
<dbReference type="EMBL" id="JAUKPO010000011">
    <property type="protein sequence ID" value="MDO1448267.1"/>
    <property type="molecule type" value="Genomic_DNA"/>
</dbReference>
<dbReference type="InterPro" id="IPR016024">
    <property type="entry name" value="ARM-type_fold"/>
</dbReference>
<keyword evidence="8" id="KW-1185">Reference proteome</keyword>
<dbReference type="InterPro" id="IPR011989">
    <property type="entry name" value="ARM-like"/>
</dbReference>
<dbReference type="PANTHER" id="PTHR33546:SF1">
    <property type="entry name" value="LARGE, MULTIFUNCTIONAL SECRETED PROTEIN"/>
    <property type="match status" value="1"/>
</dbReference>
<keyword evidence="1 4" id="KW-0349">Heme</keyword>
<feature type="signal peptide" evidence="5">
    <location>
        <begin position="1"/>
        <end position="24"/>
    </location>
</feature>
<dbReference type="PANTHER" id="PTHR33546">
    <property type="entry name" value="LARGE, MULTIFUNCTIONAL SECRETED PROTEIN-RELATED"/>
    <property type="match status" value="1"/>
</dbReference>
<dbReference type="Gene3D" id="1.25.10.10">
    <property type="entry name" value="Leucine-rich Repeat Variant"/>
    <property type="match status" value="2"/>
</dbReference>
<dbReference type="Gene3D" id="1.10.760.10">
    <property type="entry name" value="Cytochrome c-like domain"/>
    <property type="match status" value="1"/>
</dbReference>
<dbReference type="InterPro" id="IPR013427">
    <property type="entry name" value="Haem-bd_dom_put"/>
</dbReference>
<evidence type="ECO:0000256" key="5">
    <source>
        <dbReference type="SAM" id="SignalP"/>
    </source>
</evidence>
<dbReference type="InterPro" id="IPR009056">
    <property type="entry name" value="Cyt_c-like_dom"/>
</dbReference>
<dbReference type="NCBIfam" id="TIGR02604">
    <property type="entry name" value="Piru_Ver_Nterm"/>
    <property type="match status" value="1"/>
</dbReference>
<dbReference type="SUPFAM" id="SSF50952">
    <property type="entry name" value="Soluble quinoprotein glucose dehydrogenase"/>
    <property type="match status" value="1"/>
</dbReference>
<proteinExistence type="predicted"/>
<evidence type="ECO:0000256" key="3">
    <source>
        <dbReference type="ARBA" id="ARBA00023004"/>
    </source>
</evidence>